<proteinExistence type="predicted"/>
<accession>A0AAD6YYK3</accession>
<evidence type="ECO:0000313" key="2">
    <source>
        <dbReference type="EMBL" id="KAJ7301754.1"/>
    </source>
</evidence>
<feature type="compositionally biased region" description="Basic and acidic residues" evidence="1">
    <location>
        <begin position="395"/>
        <end position="404"/>
    </location>
</feature>
<comment type="caution">
    <text evidence="2">The sequence shown here is derived from an EMBL/GenBank/DDBJ whole genome shotgun (WGS) entry which is preliminary data.</text>
</comment>
<protein>
    <submittedName>
        <fullName evidence="2">Uncharacterized protein</fullName>
    </submittedName>
</protein>
<feature type="compositionally biased region" description="Basic and acidic residues" evidence="1">
    <location>
        <begin position="579"/>
        <end position="591"/>
    </location>
</feature>
<gene>
    <name evidence="2" type="ORF">DFH08DRAFT_827292</name>
</gene>
<feature type="compositionally biased region" description="Low complexity" evidence="1">
    <location>
        <begin position="440"/>
        <end position="492"/>
    </location>
</feature>
<dbReference type="AlphaFoldDB" id="A0AAD6YYK3"/>
<name>A0AAD6YYK3_9AGAR</name>
<evidence type="ECO:0000256" key="1">
    <source>
        <dbReference type="SAM" id="MobiDB-lite"/>
    </source>
</evidence>
<feature type="compositionally biased region" description="Basic and acidic residues" evidence="1">
    <location>
        <begin position="369"/>
        <end position="383"/>
    </location>
</feature>
<evidence type="ECO:0000313" key="3">
    <source>
        <dbReference type="Proteomes" id="UP001218218"/>
    </source>
</evidence>
<organism evidence="2 3">
    <name type="scientific">Mycena albidolilacea</name>
    <dbReference type="NCBI Taxonomy" id="1033008"/>
    <lineage>
        <taxon>Eukaryota</taxon>
        <taxon>Fungi</taxon>
        <taxon>Dikarya</taxon>
        <taxon>Basidiomycota</taxon>
        <taxon>Agaricomycotina</taxon>
        <taxon>Agaricomycetes</taxon>
        <taxon>Agaricomycetidae</taxon>
        <taxon>Agaricales</taxon>
        <taxon>Marasmiineae</taxon>
        <taxon>Mycenaceae</taxon>
        <taxon>Mycena</taxon>
    </lineage>
</organism>
<feature type="compositionally biased region" description="Basic residues" evidence="1">
    <location>
        <begin position="1"/>
        <end position="11"/>
    </location>
</feature>
<sequence>GRAKAKAKGKAKAPELDVVDGDGTGSDRAGSDDEDEDKGHTCGPLSAEVEPVSRSSNKFPDRHRQPRQKLWEAKPDVASRTRDHTPKVGRAPSAWNVWQKWWADEEDAKNLPRGQFAKAVRRLESQMQDRRHVHGGHAQRLRGRLQASPMAAQVARHHECAGSGGHPEQGEIEGEVAMRSQSSNPISKQLYNSYKVHCWGYVIDTQGDSSFVFGEGDDFKEMRQTQLHNLAQQMKDQEHMFGMIEMRKRGIEAQTVPSKTLVMQANKKLRDLNRRQFISILANQLWQCRIQNYPPALEQAGLIIGTPSFNIKKITSEMFAKFLPDMEKASERPREHECMLSLEEQAAIGIVLSVNGRILAAVNHSDRYQKEVADAARKAEKEKGKGKRRRTQQQRGHDYDDSGRRPISPRAGRDNYDAETGPPSAAAPPPIPAPAPPTVSSTRPGTAATPAPALPAVSSTGPATAAPAPALPPVSSTGPLAAAPTPAPLAVPSTGPLSTATPDPLRTLGRRPAPVTAHAAIPPLLAAPCRHAPPTRSTPIPALRAGTRALLRGIRGCTEAAERQDARVCGEDLATARRPPLDEGERGHALADRVSGAAKRKAHPEGEEDSERNPKRACEMEMQEPRVEPPPLLRMWLAVQEQVGRIFYARGLQRVAKTSRADRHTLMQKPETGEWVALRANMTPKLASTADAELYTREVENWGLVEPRPSTNLITQVFYIPYFKILRPRVLKTQVVQRWKLSWKLTGRAYLGAVAWKGIALCQNVLELPLRRRPTRAIPSRLFSTFYDPLVARTNWSSTSDTLECLRTPGALSELSSAQQAPAYNALVARTDCSAPDTLECLRTPGAPSKRSSAQQAPAYDALVARTDYSAPDTLECLRTPGAPSERSSAQQAPAYDALVARTDCSAPDTLECLRTPGAPSERSSAQQAPAYGMPDLSSEAAEYRPTYPVITSQPAVVPLRSLSIGETAHMGRMRFEAQIAEHMKFRMYRERRGKVYHNYRRNMQDGSLQGKIGWTSNMKRRRASYKRCESTIQQIVWVAAWECRHPKRVGGGKYIAYSGRTGEEVDVVDIQWRVNESDKRELRLTMKSRGMYTGAV</sequence>
<feature type="region of interest" description="Disordered" evidence="1">
    <location>
        <begin position="1"/>
        <end position="90"/>
    </location>
</feature>
<feature type="compositionally biased region" description="Pro residues" evidence="1">
    <location>
        <begin position="425"/>
        <end position="437"/>
    </location>
</feature>
<keyword evidence="3" id="KW-1185">Reference proteome</keyword>
<feature type="compositionally biased region" description="Basic and acidic residues" evidence="1">
    <location>
        <begin position="59"/>
        <end position="86"/>
    </location>
</feature>
<reference evidence="2" key="1">
    <citation type="submission" date="2023-03" db="EMBL/GenBank/DDBJ databases">
        <title>Massive genome expansion in bonnet fungi (Mycena s.s.) driven by repeated elements and novel gene families across ecological guilds.</title>
        <authorList>
            <consortium name="Lawrence Berkeley National Laboratory"/>
            <person name="Harder C.B."/>
            <person name="Miyauchi S."/>
            <person name="Viragh M."/>
            <person name="Kuo A."/>
            <person name="Thoen E."/>
            <person name="Andreopoulos B."/>
            <person name="Lu D."/>
            <person name="Skrede I."/>
            <person name="Drula E."/>
            <person name="Henrissat B."/>
            <person name="Morin E."/>
            <person name="Kohler A."/>
            <person name="Barry K."/>
            <person name="LaButti K."/>
            <person name="Morin E."/>
            <person name="Salamov A."/>
            <person name="Lipzen A."/>
            <person name="Mereny Z."/>
            <person name="Hegedus B."/>
            <person name="Baldrian P."/>
            <person name="Stursova M."/>
            <person name="Weitz H."/>
            <person name="Taylor A."/>
            <person name="Grigoriev I.V."/>
            <person name="Nagy L.G."/>
            <person name="Martin F."/>
            <person name="Kauserud H."/>
        </authorList>
    </citation>
    <scope>NUCLEOTIDE SEQUENCE</scope>
    <source>
        <strain evidence="2">CBHHK002</strain>
    </source>
</reference>
<dbReference type="EMBL" id="JARIHO010000128">
    <property type="protein sequence ID" value="KAJ7301754.1"/>
    <property type="molecule type" value="Genomic_DNA"/>
</dbReference>
<feature type="non-terminal residue" evidence="2">
    <location>
        <position position="1097"/>
    </location>
</feature>
<dbReference type="Proteomes" id="UP001218218">
    <property type="component" value="Unassembled WGS sequence"/>
</dbReference>
<feature type="region of interest" description="Disordered" evidence="1">
    <location>
        <begin position="369"/>
        <end position="510"/>
    </location>
</feature>
<feature type="region of interest" description="Disordered" evidence="1">
    <location>
        <begin position="577"/>
        <end position="616"/>
    </location>
</feature>